<name>A0A7R6R5T4_9RHOO</name>
<gene>
    <name evidence="1" type="ORF">ICHIAU1_19870</name>
</gene>
<proteinExistence type="predicted"/>
<organism evidence="1 2">
    <name type="scientific">Fluviibacter phosphoraccumulans</name>
    <dbReference type="NCBI Taxonomy" id="1751046"/>
    <lineage>
        <taxon>Bacteria</taxon>
        <taxon>Pseudomonadati</taxon>
        <taxon>Pseudomonadota</taxon>
        <taxon>Betaproteobacteria</taxon>
        <taxon>Rhodocyclales</taxon>
        <taxon>Fluviibacteraceae</taxon>
        <taxon>Fluviibacter</taxon>
    </lineage>
</organism>
<accession>A0A7R6R5T4</accession>
<protein>
    <submittedName>
        <fullName evidence="1">Uncharacterized protein</fullName>
    </submittedName>
</protein>
<reference evidence="2" key="1">
    <citation type="submission" date="2020-01" db="EMBL/GenBank/DDBJ databases">
        <title>Phosphoaccumulans saitamaens gen. nov., sp. nov., a polyphosphate accumulating bacterium isolated from surface river water.</title>
        <authorList>
            <person name="Watanabe K."/>
            <person name="Suda W."/>
        </authorList>
    </citation>
    <scope>NUCLEOTIDE SEQUENCE [LARGE SCALE GENOMIC DNA]</scope>
    <source>
        <strain evidence="2">ICHIAU1</strain>
    </source>
</reference>
<dbReference type="EMBL" id="AP022345">
    <property type="protein sequence ID" value="BBU69704.1"/>
    <property type="molecule type" value="Genomic_DNA"/>
</dbReference>
<dbReference type="Proteomes" id="UP000463961">
    <property type="component" value="Chromosome"/>
</dbReference>
<keyword evidence="2" id="KW-1185">Reference proteome</keyword>
<evidence type="ECO:0000313" key="2">
    <source>
        <dbReference type="Proteomes" id="UP000463961"/>
    </source>
</evidence>
<sequence length="63" mass="7228">MRGLGVTYRIELAEYQTDDWIIVALVDKTISDLKAYVCIIKRMHPGSRVRAFSVNTNEMVIQV</sequence>
<evidence type="ECO:0000313" key="1">
    <source>
        <dbReference type="EMBL" id="BBU69704.1"/>
    </source>
</evidence>
<dbReference type="AlphaFoldDB" id="A0A7R6R5T4"/>